<dbReference type="AlphaFoldDB" id="A0AA36FAI9"/>
<reference evidence="2" key="1">
    <citation type="submission" date="2023-08" db="EMBL/GenBank/DDBJ databases">
        <authorList>
            <person name="Alioto T."/>
            <person name="Alioto T."/>
            <person name="Gomez Garrido J."/>
        </authorList>
    </citation>
    <scope>NUCLEOTIDE SEQUENCE</scope>
</reference>
<dbReference type="Proteomes" id="UP001162480">
    <property type="component" value="Chromosome 11"/>
</dbReference>
<keyword evidence="3" id="KW-1185">Reference proteome</keyword>
<organism evidence="2 3">
    <name type="scientific">Octopus vulgaris</name>
    <name type="common">Common octopus</name>
    <dbReference type="NCBI Taxonomy" id="6645"/>
    <lineage>
        <taxon>Eukaryota</taxon>
        <taxon>Metazoa</taxon>
        <taxon>Spiralia</taxon>
        <taxon>Lophotrochozoa</taxon>
        <taxon>Mollusca</taxon>
        <taxon>Cephalopoda</taxon>
        <taxon>Coleoidea</taxon>
        <taxon>Octopodiformes</taxon>
        <taxon>Octopoda</taxon>
        <taxon>Incirrata</taxon>
        <taxon>Octopodidae</taxon>
        <taxon>Octopus</taxon>
    </lineage>
</organism>
<evidence type="ECO:0000313" key="2">
    <source>
        <dbReference type="EMBL" id="CAI9730745.1"/>
    </source>
</evidence>
<feature type="region of interest" description="Disordered" evidence="1">
    <location>
        <begin position="1"/>
        <end position="39"/>
    </location>
</feature>
<protein>
    <submittedName>
        <fullName evidence="2">Uncharacterized protein</fullName>
    </submittedName>
</protein>
<dbReference type="EMBL" id="OX597824">
    <property type="protein sequence ID" value="CAI9730745.1"/>
    <property type="molecule type" value="Genomic_DNA"/>
</dbReference>
<feature type="compositionally biased region" description="Acidic residues" evidence="1">
    <location>
        <begin position="17"/>
        <end position="33"/>
    </location>
</feature>
<evidence type="ECO:0000256" key="1">
    <source>
        <dbReference type="SAM" id="MobiDB-lite"/>
    </source>
</evidence>
<name>A0AA36FAI9_OCTVU</name>
<accession>A0AA36FAI9</accession>
<proteinExistence type="predicted"/>
<sequence length="142" mass="16135">MTTSTRATPVSLAMSEAETECEYEDSEKSDEESTQTRRKYTKTGTTTQLIIKEAVKLKKKIKKTLHLENWSLHLDGKRIDDQEYQVLVLKNEQGEVKLETFLLLNGKAVTVVKGITTVLVEYNLWDCVKMIVTVGKRNGIVI</sequence>
<evidence type="ECO:0000313" key="3">
    <source>
        <dbReference type="Proteomes" id="UP001162480"/>
    </source>
</evidence>
<gene>
    <name evidence="2" type="ORF">OCTVUL_1B029397</name>
</gene>